<dbReference type="InterPro" id="IPR021913">
    <property type="entry name" value="DUF3526"/>
</dbReference>
<accession>A0ABW3K897</accession>
<keyword evidence="1" id="KW-1133">Transmembrane helix</keyword>
<dbReference type="RefSeq" id="WP_377581519.1">
    <property type="nucleotide sequence ID" value="NZ_JBHTKA010000007.1"/>
</dbReference>
<keyword evidence="3" id="KW-1185">Reference proteome</keyword>
<reference evidence="3" key="1">
    <citation type="journal article" date="2019" name="Int. J. Syst. Evol. Microbiol.">
        <title>The Global Catalogue of Microorganisms (GCM) 10K type strain sequencing project: providing services to taxonomists for standard genome sequencing and annotation.</title>
        <authorList>
            <consortium name="The Broad Institute Genomics Platform"/>
            <consortium name="The Broad Institute Genome Sequencing Center for Infectious Disease"/>
            <person name="Wu L."/>
            <person name="Ma J."/>
        </authorList>
    </citation>
    <scope>NUCLEOTIDE SEQUENCE [LARGE SCALE GENOMIC DNA]</scope>
    <source>
        <strain evidence="3">CCUG 58938</strain>
    </source>
</reference>
<dbReference type="Pfam" id="PF12040">
    <property type="entry name" value="DUF3526"/>
    <property type="match status" value="1"/>
</dbReference>
<evidence type="ECO:0000313" key="3">
    <source>
        <dbReference type="Proteomes" id="UP001597112"/>
    </source>
</evidence>
<feature type="transmembrane region" description="Helical" evidence="1">
    <location>
        <begin position="12"/>
        <end position="32"/>
    </location>
</feature>
<evidence type="ECO:0000313" key="2">
    <source>
        <dbReference type="EMBL" id="MFD1001548.1"/>
    </source>
</evidence>
<keyword evidence="1" id="KW-0812">Transmembrane</keyword>
<dbReference type="PANTHER" id="PTHR43471:SF1">
    <property type="entry name" value="ABC TRANSPORTER PERMEASE PROTEIN NOSY-RELATED"/>
    <property type="match status" value="1"/>
</dbReference>
<feature type="transmembrane region" description="Helical" evidence="1">
    <location>
        <begin position="234"/>
        <end position="254"/>
    </location>
</feature>
<gene>
    <name evidence="2" type="ORF">ACFQ21_19620</name>
</gene>
<dbReference type="Proteomes" id="UP001597112">
    <property type="component" value="Unassembled WGS sequence"/>
</dbReference>
<protein>
    <submittedName>
        <fullName evidence="2">DUF3526 domain-containing protein</fullName>
    </submittedName>
</protein>
<feature type="transmembrane region" description="Helical" evidence="1">
    <location>
        <begin position="179"/>
        <end position="198"/>
    </location>
</feature>
<keyword evidence="1" id="KW-0472">Membrane</keyword>
<feature type="transmembrane region" description="Helical" evidence="1">
    <location>
        <begin position="204"/>
        <end position="227"/>
    </location>
</feature>
<proteinExistence type="predicted"/>
<dbReference type="EMBL" id="JBHTKA010000007">
    <property type="protein sequence ID" value="MFD1001548.1"/>
    <property type="molecule type" value="Genomic_DNA"/>
</dbReference>
<evidence type="ECO:0000256" key="1">
    <source>
        <dbReference type="SAM" id="Phobius"/>
    </source>
</evidence>
<organism evidence="2 3">
    <name type="scientific">Ohtaekwangia kribbensis</name>
    <dbReference type="NCBI Taxonomy" id="688913"/>
    <lineage>
        <taxon>Bacteria</taxon>
        <taxon>Pseudomonadati</taxon>
        <taxon>Bacteroidota</taxon>
        <taxon>Cytophagia</taxon>
        <taxon>Cytophagales</taxon>
        <taxon>Fulvivirgaceae</taxon>
        <taxon>Ohtaekwangia</taxon>
    </lineage>
</organism>
<sequence>MYMLLVKQFIRSKAVVLSFILIVVMGIISILIGRQFLSRQENTIRQVTTHQREHIERNVAAHDEMGLLLYYLRFSLISKPDKLAALSIGQRDVNPGIQSVTIRTLEGQKYDTDLNNPSNLQSGNLDLGFIILYLFPLLIIAFTFNLLSEEKEAGTWRLIAVQARSAKVYLLQKVSVRAVALYSWLVILLLIAILVLSLPVNEALWAFIVASILYLAFWFAFCFWIITFRRSSSFNVLTLLSAWVVFTILLPASVNNIVANLYPVPESLATMVKQRDGYHEKWDMDKGITMEKFYAHYPQYKSYGIPEQTFNWLWYYAMQQMGDDESVQYSNAMREKILQRERVSRSIAMVMPTMHTQLLFNDVARTSLTDYVQLLDSTHVFHERLRLHFYPKIFDNAAVKDENWKSFIPEYISDRKDMNWSAMLLPLIVAVVLLSILSVANMRQIKSV</sequence>
<comment type="caution">
    <text evidence="2">The sequence shown here is derived from an EMBL/GenBank/DDBJ whole genome shotgun (WGS) entry which is preliminary data.</text>
</comment>
<feature type="transmembrane region" description="Helical" evidence="1">
    <location>
        <begin position="127"/>
        <end position="147"/>
    </location>
</feature>
<name>A0ABW3K897_9BACT</name>
<feature type="transmembrane region" description="Helical" evidence="1">
    <location>
        <begin position="420"/>
        <end position="440"/>
    </location>
</feature>
<dbReference type="PANTHER" id="PTHR43471">
    <property type="entry name" value="ABC TRANSPORTER PERMEASE"/>
    <property type="match status" value="1"/>
</dbReference>